<keyword evidence="1" id="KW-0472">Membrane</keyword>
<dbReference type="EMBL" id="CP028519">
    <property type="protein sequence ID" value="AVY94966.1"/>
    <property type="molecule type" value="Genomic_DNA"/>
</dbReference>
<protein>
    <recommendedName>
        <fullName evidence="4">Cobalt transport protein</fullName>
    </recommendedName>
</protein>
<evidence type="ECO:0000256" key="1">
    <source>
        <dbReference type="SAM" id="Phobius"/>
    </source>
</evidence>
<dbReference type="AlphaFoldDB" id="A0A2S0PC77"/>
<keyword evidence="1" id="KW-0812">Transmembrane</keyword>
<feature type="transmembrane region" description="Helical" evidence="1">
    <location>
        <begin position="71"/>
        <end position="93"/>
    </location>
</feature>
<name>A0A2S0PC77_9NEIS</name>
<gene>
    <name evidence="2" type="ORF">DAI18_13630</name>
</gene>
<evidence type="ECO:0000313" key="3">
    <source>
        <dbReference type="Proteomes" id="UP000244173"/>
    </source>
</evidence>
<feature type="transmembrane region" description="Helical" evidence="1">
    <location>
        <begin position="205"/>
        <end position="222"/>
    </location>
</feature>
<dbReference type="STRING" id="1122240.GCA_000620105_01562"/>
<reference evidence="2 3" key="1">
    <citation type="submission" date="2018-04" db="EMBL/GenBank/DDBJ databases">
        <title>Denitrifier Microvirgula.</title>
        <authorList>
            <person name="Anderson E."/>
            <person name="Jang J."/>
            <person name="Ishii S."/>
        </authorList>
    </citation>
    <scope>NUCLEOTIDE SEQUENCE [LARGE SCALE GENOMIC DNA]</scope>
    <source>
        <strain evidence="2 3">BE2.4</strain>
    </source>
</reference>
<feature type="transmembrane region" description="Helical" evidence="1">
    <location>
        <begin position="113"/>
        <end position="139"/>
    </location>
</feature>
<keyword evidence="3" id="KW-1185">Reference proteome</keyword>
<organism evidence="2 3">
    <name type="scientific">Microvirgula aerodenitrificans</name>
    <dbReference type="NCBI Taxonomy" id="57480"/>
    <lineage>
        <taxon>Bacteria</taxon>
        <taxon>Pseudomonadati</taxon>
        <taxon>Pseudomonadota</taxon>
        <taxon>Betaproteobacteria</taxon>
        <taxon>Neisseriales</taxon>
        <taxon>Aquaspirillaceae</taxon>
        <taxon>Microvirgula</taxon>
    </lineage>
</organism>
<dbReference type="KEGG" id="maer:DAI18_13630"/>
<evidence type="ECO:0000313" key="2">
    <source>
        <dbReference type="EMBL" id="AVY94966.1"/>
    </source>
</evidence>
<proteinExistence type="predicted"/>
<feature type="transmembrane region" description="Helical" evidence="1">
    <location>
        <begin position="27"/>
        <end position="59"/>
    </location>
</feature>
<dbReference type="Proteomes" id="UP000244173">
    <property type="component" value="Chromosome"/>
</dbReference>
<sequence>MLRCELHFPDFALMARLFCRLHPATRFLLWLAVALLLPALPLAGLGALAALGVAILLALSPTVLASTLRRTRLLLLTLMVAFAWTVPGDPVLGMSWSPTWQGLEVGGEHALRLLVLVCLIRVVLFLTPDTAQLAGLYTLMIPLRRLRLDPERMATLLWLALDEARQWLDRRRVALADVWAALAADAPVPADACGMTLQCPRFQPVDGVVLALAALGVMLVWIA</sequence>
<accession>A0A2S0PC77</accession>
<keyword evidence="1" id="KW-1133">Transmembrane helix</keyword>
<evidence type="ECO:0008006" key="4">
    <source>
        <dbReference type="Google" id="ProtNLM"/>
    </source>
</evidence>